<dbReference type="PROSITE" id="PS51186">
    <property type="entry name" value="GNAT"/>
    <property type="match status" value="1"/>
</dbReference>
<dbReference type="SUPFAM" id="SSF55729">
    <property type="entry name" value="Acyl-CoA N-acyltransferases (Nat)"/>
    <property type="match status" value="1"/>
</dbReference>
<proteinExistence type="predicted"/>
<dbReference type="EMBL" id="QTTN01000007">
    <property type="protein sequence ID" value="REE89088.1"/>
    <property type="molecule type" value="Genomic_DNA"/>
</dbReference>
<gene>
    <name evidence="2" type="ORF">A8990_107186</name>
</gene>
<dbReference type="Gene3D" id="3.40.630.30">
    <property type="match status" value="1"/>
</dbReference>
<keyword evidence="2" id="KW-0808">Transferase</keyword>
<sequence length="163" mass="18572">MDRSSIQLLAPSNEEDKEWLRNLWITEWGGELMISRGRQFYLQDVEAVVAWADGVRVGAATYQVRRDESELTSLNVMTSGQGIGSALLAAVEQLVKQAGENRFIIITTNDNMDALRFYQRLGYRISSIYIDAVTESRKSKPSIPLLGYYHIPIRDEIELEKML</sequence>
<name>A0A3D9SCN9_9BACL</name>
<dbReference type="GO" id="GO:0016747">
    <property type="term" value="F:acyltransferase activity, transferring groups other than amino-acyl groups"/>
    <property type="evidence" value="ECO:0007669"/>
    <property type="project" value="InterPro"/>
</dbReference>
<dbReference type="OrthoDB" id="7365228at2"/>
<dbReference type="AlphaFoldDB" id="A0A3D9SCN9"/>
<dbReference type="CDD" id="cd04301">
    <property type="entry name" value="NAT_SF"/>
    <property type="match status" value="1"/>
</dbReference>
<dbReference type="InterPro" id="IPR000182">
    <property type="entry name" value="GNAT_dom"/>
</dbReference>
<organism evidence="2 3">
    <name type="scientific">Paenibacillus taihuensis</name>
    <dbReference type="NCBI Taxonomy" id="1156355"/>
    <lineage>
        <taxon>Bacteria</taxon>
        <taxon>Bacillati</taxon>
        <taxon>Bacillota</taxon>
        <taxon>Bacilli</taxon>
        <taxon>Bacillales</taxon>
        <taxon>Paenibacillaceae</taxon>
        <taxon>Paenibacillus</taxon>
    </lineage>
</organism>
<reference evidence="2 3" key="1">
    <citation type="submission" date="2018-08" db="EMBL/GenBank/DDBJ databases">
        <title>Genomic Encyclopedia of Type Strains, Phase III (KMG-III): the genomes of soil and plant-associated and newly described type strains.</title>
        <authorList>
            <person name="Whitman W."/>
        </authorList>
    </citation>
    <scope>NUCLEOTIDE SEQUENCE [LARGE SCALE GENOMIC DNA]</scope>
    <source>
        <strain evidence="2 3">CGMCC 1.10966</strain>
    </source>
</reference>
<dbReference type="Proteomes" id="UP000256304">
    <property type="component" value="Unassembled WGS sequence"/>
</dbReference>
<dbReference type="InterPro" id="IPR016181">
    <property type="entry name" value="Acyl_CoA_acyltransferase"/>
</dbReference>
<accession>A0A3D9SCN9</accession>
<feature type="domain" description="N-acetyltransferase" evidence="1">
    <location>
        <begin position="1"/>
        <end position="163"/>
    </location>
</feature>
<evidence type="ECO:0000313" key="2">
    <source>
        <dbReference type="EMBL" id="REE89088.1"/>
    </source>
</evidence>
<keyword evidence="3" id="KW-1185">Reference proteome</keyword>
<evidence type="ECO:0000259" key="1">
    <source>
        <dbReference type="PROSITE" id="PS51186"/>
    </source>
</evidence>
<evidence type="ECO:0000313" key="3">
    <source>
        <dbReference type="Proteomes" id="UP000256304"/>
    </source>
</evidence>
<comment type="caution">
    <text evidence="2">The sequence shown here is derived from an EMBL/GenBank/DDBJ whole genome shotgun (WGS) entry which is preliminary data.</text>
</comment>
<dbReference type="RefSeq" id="WP_116188580.1">
    <property type="nucleotide sequence ID" value="NZ_QTTN01000007.1"/>
</dbReference>
<dbReference type="Pfam" id="PF00583">
    <property type="entry name" value="Acetyltransf_1"/>
    <property type="match status" value="1"/>
</dbReference>
<protein>
    <submittedName>
        <fullName evidence="2">Acetyltransferase (GNAT) family protein</fullName>
    </submittedName>
</protein>